<accession>A0A5K4FCZ4</accession>
<keyword evidence="1" id="KW-0862">Zinc</keyword>
<feature type="transmembrane region" description="Helical" evidence="2">
    <location>
        <begin position="220"/>
        <end position="241"/>
    </location>
</feature>
<organism evidence="4 5">
    <name type="scientific">Schistosoma mansoni</name>
    <name type="common">Blood fluke</name>
    <dbReference type="NCBI Taxonomy" id="6183"/>
    <lineage>
        <taxon>Eukaryota</taxon>
        <taxon>Metazoa</taxon>
        <taxon>Spiralia</taxon>
        <taxon>Lophotrochozoa</taxon>
        <taxon>Platyhelminthes</taxon>
        <taxon>Trematoda</taxon>
        <taxon>Digenea</taxon>
        <taxon>Strigeidida</taxon>
        <taxon>Schistosomatoidea</taxon>
        <taxon>Schistosomatidae</taxon>
        <taxon>Schistosoma</taxon>
    </lineage>
</organism>
<dbReference type="Proteomes" id="UP000008854">
    <property type="component" value="Unassembled WGS sequence"/>
</dbReference>
<evidence type="ECO:0000256" key="2">
    <source>
        <dbReference type="SAM" id="Phobius"/>
    </source>
</evidence>
<keyword evidence="4" id="KW-1185">Reference proteome</keyword>
<dbReference type="PANTHER" id="PTHR21385">
    <property type="entry name" value="ZINC FINGER PROTEIN-RELATED"/>
    <property type="match status" value="1"/>
</dbReference>
<keyword evidence="1" id="KW-0479">Metal-binding</keyword>
<keyword evidence="2" id="KW-1133">Transmembrane helix</keyword>
<dbReference type="PROSITE" id="PS00028">
    <property type="entry name" value="ZINC_FINGER_C2H2_1"/>
    <property type="match status" value="1"/>
</dbReference>
<protein>
    <submittedName>
        <fullName evidence="5">C2H2-type domain-containing protein</fullName>
    </submittedName>
</protein>
<reference evidence="4" key="1">
    <citation type="journal article" date="2012" name="PLoS Negl. Trop. Dis.">
        <title>A systematically improved high quality genome and transcriptome of the human blood fluke Schistosoma mansoni.</title>
        <authorList>
            <person name="Protasio A.V."/>
            <person name="Tsai I.J."/>
            <person name="Babbage A."/>
            <person name="Nichol S."/>
            <person name="Hunt M."/>
            <person name="Aslett M.A."/>
            <person name="De Silva N."/>
            <person name="Velarde G.S."/>
            <person name="Anderson T.J."/>
            <person name="Clark R.C."/>
            <person name="Davidson C."/>
            <person name="Dillon G.P."/>
            <person name="Holroyd N.E."/>
            <person name="LoVerde P.T."/>
            <person name="Lloyd C."/>
            <person name="McQuillan J."/>
            <person name="Oliveira G."/>
            <person name="Otto T.D."/>
            <person name="Parker-Manuel S.J."/>
            <person name="Quail M.A."/>
            <person name="Wilson R.A."/>
            <person name="Zerlotini A."/>
            <person name="Dunne D.W."/>
            <person name="Berriman M."/>
        </authorList>
    </citation>
    <scope>NUCLEOTIDE SEQUENCE [LARGE SCALE GENOMIC DNA]</scope>
    <source>
        <strain evidence="4">Puerto Rican</strain>
    </source>
</reference>
<keyword evidence="2" id="KW-0812">Transmembrane</keyword>
<evidence type="ECO:0000256" key="1">
    <source>
        <dbReference type="PROSITE-ProRule" id="PRU00042"/>
    </source>
</evidence>
<dbReference type="AlphaFoldDB" id="A0A5K4FCZ4"/>
<dbReference type="InParanoid" id="A0A5K4FCZ4"/>
<keyword evidence="1" id="KW-0863">Zinc-finger</keyword>
<dbReference type="WBParaSite" id="Smp_341090.1">
    <property type="protein sequence ID" value="Smp_341090.1"/>
    <property type="gene ID" value="Smp_341090"/>
</dbReference>
<keyword evidence="2" id="KW-0472">Membrane</keyword>
<feature type="domain" description="C2H2-type" evidence="3">
    <location>
        <begin position="91"/>
        <end position="114"/>
    </location>
</feature>
<feature type="transmembrane region" description="Helical" evidence="2">
    <location>
        <begin position="14"/>
        <end position="32"/>
    </location>
</feature>
<dbReference type="GO" id="GO:0008270">
    <property type="term" value="F:zinc ion binding"/>
    <property type="evidence" value="ECO:0007669"/>
    <property type="project" value="UniProtKB-KW"/>
</dbReference>
<evidence type="ECO:0000313" key="4">
    <source>
        <dbReference type="Proteomes" id="UP000008854"/>
    </source>
</evidence>
<dbReference type="PANTHER" id="PTHR21385:SF0">
    <property type="entry name" value="RE51073P"/>
    <property type="match status" value="1"/>
</dbReference>
<name>A0A5K4FCZ4_SCHMA</name>
<dbReference type="InterPro" id="IPR013087">
    <property type="entry name" value="Znf_C2H2_type"/>
</dbReference>
<proteinExistence type="predicted"/>
<evidence type="ECO:0000313" key="5">
    <source>
        <dbReference type="WBParaSite" id="Smp_341090.1"/>
    </source>
</evidence>
<evidence type="ECO:0000259" key="3">
    <source>
        <dbReference type="PROSITE" id="PS50157"/>
    </source>
</evidence>
<dbReference type="PROSITE" id="PS50157">
    <property type="entry name" value="ZINC_FINGER_C2H2_2"/>
    <property type="match status" value="1"/>
</dbReference>
<sequence>MDFFIGHSLSKTRILYACCLILISISTIYTNILDKCSISQSRLARSILNEIVFPLFKYTGVAMNELCPFHPKHDIYAIHEQMKNKISDYDWECQMCGKRFYTENTFDLHIGNRHETNAYSTSRTICLSSYCPLLRCSVLKPDVDYGYQVFWDEALCDPKSFEAISKQCEDILNKCIPSGNDSSSTQLRQLLQTTLCDQLSCDRYWILPDSHIQTSVLEKVLTAVILTAGLLIYYSVIFMRLSSSFCRLRISSLSVPRSSKKAFRSYYTDK</sequence>
<reference evidence="5" key="2">
    <citation type="submission" date="2019-11" db="UniProtKB">
        <authorList>
            <consortium name="WormBaseParasite"/>
        </authorList>
    </citation>
    <scope>IDENTIFICATION</scope>
    <source>
        <strain evidence="5">Puerto Rican</strain>
    </source>
</reference>